<protein>
    <recommendedName>
        <fullName evidence="3">Photosynthesis system II assembly factor Ycf48/Hcf136-like domain-containing protein</fullName>
    </recommendedName>
</protein>
<proteinExistence type="predicted"/>
<dbReference type="STRING" id="1802440.A2569_02145"/>
<dbReference type="EMBL" id="MHTL01000012">
    <property type="protein sequence ID" value="OHA60548.1"/>
    <property type="molecule type" value="Genomic_DNA"/>
</dbReference>
<evidence type="ECO:0000313" key="1">
    <source>
        <dbReference type="EMBL" id="OHA60548.1"/>
    </source>
</evidence>
<dbReference type="AlphaFoldDB" id="A0A1G2QJC0"/>
<reference evidence="1 2" key="1">
    <citation type="journal article" date="2016" name="Nat. Commun.">
        <title>Thousands of microbial genomes shed light on interconnected biogeochemical processes in an aquifer system.</title>
        <authorList>
            <person name="Anantharaman K."/>
            <person name="Brown C.T."/>
            <person name="Hug L.A."/>
            <person name="Sharon I."/>
            <person name="Castelle C.J."/>
            <person name="Probst A.J."/>
            <person name="Thomas B.C."/>
            <person name="Singh A."/>
            <person name="Wilkins M.J."/>
            <person name="Karaoz U."/>
            <person name="Brodie E.L."/>
            <person name="Williams K.H."/>
            <person name="Hubbard S.S."/>
            <person name="Banfield J.F."/>
        </authorList>
    </citation>
    <scope>NUCLEOTIDE SEQUENCE [LARGE SCALE GENOMIC DNA]</scope>
</reference>
<dbReference type="SUPFAM" id="SSF110296">
    <property type="entry name" value="Oligoxyloglucan reducing end-specific cellobiohydrolase"/>
    <property type="match status" value="1"/>
</dbReference>
<dbReference type="Gene3D" id="2.130.10.10">
    <property type="entry name" value="YVTN repeat-like/Quinoprotein amine dehydrogenase"/>
    <property type="match status" value="1"/>
</dbReference>
<comment type="caution">
    <text evidence="1">The sequence shown here is derived from an EMBL/GenBank/DDBJ whole genome shotgun (WGS) entry which is preliminary data.</text>
</comment>
<sequence>MIENNIKFTKKHLIIGAVLLVIILAVIFSQKTSTNKTVVWEQSNTGLTTLSVNTVIADVNNQSILYAGTDTGIFKSIDKGVSWVAINNGLPNPLPEIRKIVHAPYAKAIFALGVGDVFESLDGGNNWILVGTGMADIALTPYSRENRYEKIHLADYGITKDPIIYSISTGIGFFAEPQQETRAYIKSFFESLYKDQKEINKNNREETNRLLGKAIEDDDITYDIVRAKKIDFLQERTLSNGEKARVINSESVVSLLTQNTWPTWLHTDRTIYSCWEDFMGCEKDDLLESILEKFGPHPLNSGAEVAYSQKGIPHIYANISLSSKLLVKTCLNRGGHWILENSLEDLGVSPTHIFVYSHNDNDIKTYDCYDNEEKEEFNIKERTALEDVVFVIGSKEYGQNLLLVSIDNAHTWTKFESNLPTSIESLFTIEDESVGGYVVFATTKDSGVFKTSIFLKDIK</sequence>
<evidence type="ECO:0008006" key="3">
    <source>
        <dbReference type="Google" id="ProtNLM"/>
    </source>
</evidence>
<name>A0A1G2QJC0_9BACT</name>
<accession>A0A1G2QJC0</accession>
<dbReference type="Proteomes" id="UP000177090">
    <property type="component" value="Unassembled WGS sequence"/>
</dbReference>
<evidence type="ECO:0000313" key="2">
    <source>
        <dbReference type="Proteomes" id="UP000177090"/>
    </source>
</evidence>
<dbReference type="InterPro" id="IPR015943">
    <property type="entry name" value="WD40/YVTN_repeat-like_dom_sf"/>
</dbReference>
<gene>
    <name evidence="1" type="ORF">A2569_02145</name>
</gene>
<organism evidence="1 2">
    <name type="scientific">Candidatus Vogelbacteria bacterium RIFOXYD1_FULL_51_18</name>
    <dbReference type="NCBI Taxonomy" id="1802440"/>
    <lineage>
        <taxon>Bacteria</taxon>
        <taxon>Candidatus Vogeliibacteriota</taxon>
    </lineage>
</organism>